<dbReference type="EMBL" id="LYBM01000015">
    <property type="protein sequence ID" value="ODA33549.1"/>
    <property type="molecule type" value="Genomic_DNA"/>
</dbReference>
<protein>
    <submittedName>
        <fullName evidence="8">Cytochrome-c peroxidase</fullName>
    </submittedName>
</protein>
<dbReference type="Gene3D" id="1.10.760.10">
    <property type="entry name" value="Cytochrome c-like domain"/>
    <property type="match status" value="2"/>
</dbReference>
<keyword evidence="4" id="KW-0560">Oxidoreductase</keyword>
<gene>
    <name evidence="8" type="ORF">A8L45_09980</name>
</gene>
<evidence type="ECO:0000256" key="5">
    <source>
        <dbReference type="ARBA" id="ARBA00023004"/>
    </source>
</evidence>
<evidence type="ECO:0000313" key="9">
    <source>
        <dbReference type="Proteomes" id="UP000094936"/>
    </source>
</evidence>
<dbReference type="GO" id="GO:0009055">
    <property type="term" value="F:electron transfer activity"/>
    <property type="evidence" value="ECO:0007669"/>
    <property type="project" value="InterPro"/>
</dbReference>
<dbReference type="AlphaFoldDB" id="A0A1C3EJZ0"/>
<evidence type="ECO:0000313" key="8">
    <source>
        <dbReference type="EMBL" id="ODA33549.1"/>
    </source>
</evidence>
<keyword evidence="3 6" id="KW-0479">Metal-binding</keyword>
<dbReference type="STRING" id="1080227.A8L45_09980"/>
<reference evidence="8 9" key="1">
    <citation type="submission" date="2016-05" db="EMBL/GenBank/DDBJ databases">
        <title>Genomic Taxonomy of the Vibrionaceae.</title>
        <authorList>
            <person name="Gomez-Gil B."/>
            <person name="Enciso-Ibarra J."/>
        </authorList>
    </citation>
    <scope>NUCLEOTIDE SEQUENCE [LARGE SCALE GENOMIC DNA]</scope>
    <source>
        <strain evidence="8 9">CAIM 1920</strain>
    </source>
</reference>
<dbReference type="InterPro" id="IPR051395">
    <property type="entry name" value="Cytochrome_c_Peroxidase/MauG"/>
</dbReference>
<evidence type="ECO:0000259" key="7">
    <source>
        <dbReference type="PROSITE" id="PS51007"/>
    </source>
</evidence>
<dbReference type="Proteomes" id="UP000094936">
    <property type="component" value="Unassembled WGS sequence"/>
</dbReference>
<dbReference type="InterPro" id="IPR009056">
    <property type="entry name" value="Cyt_c-like_dom"/>
</dbReference>
<organism evidence="8 9">
    <name type="scientific">Veronia pacifica</name>
    <dbReference type="NCBI Taxonomy" id="1080227"/>
    <lineage>
        <taxon>Bacteria</taxon>
        <taxon>Pseudomonadati</taxon>
        <taxon>Pseudomonadota</taxon>
        <taxon>Gammaproteobacteria</taxon>
        <taxon>Vibrionales</taxon>
        <taxon>Vibrionaceae</taxon>
        <taxon>Veronia</taxon>
    </lineage>
</organism>
<dbReference type="PANTHER" id="PTHR30600">
    <property type="entry name" value="CYTOCHROME C PEROXIDASE-RELATED"/>
    <property type="match status" value="1"/>
</dbReference>
<dbReference type="InterPro" id="IPR036909">
    <property type="entry name" value="Cyt_c-like_dom_sf"/>
</dbReference>
<dbReference type="PROSITE" id="PS51007">
    <property type="entry name" value="CYTC"/>
    <property type="match status" value="1"/>
</dbReference>
<evidence type="ECO:0000256" key="2">
    <source>
        <dbReference type="ARBA" id="ARBA00022617"/>
    </source>
</evidence>
<evidence type="ECO:0000256" key="3">
    <source>
        <dbReference type="ARBA" id="ARBA00022723"/>
    </source>
</evidence>
<name>A0A1C3EJZ0_9GAMM</name>
<proteinExistence type="predicted"/>
<evidence type="ECO:0000256" key="1">
    <source>
        <dbReference type="ARBA" id="ARBA00004196"/>
    </source>
</evidence>
<dbReference type="InterPro" id="IPR004852">
    <property type="entry name" value="Di-haem_cyt_c_peroxidsae"/>
</dbReference>
<evidence type="ECO:0000256" key="4">
    <source>
        <dbReference type="ARBA" id="ARBA00023002"/>
    </source>
</evidence>
<dbReference type="SUPFAM" id="SSF46626">
    <property type="entry name" value="Cytochrome c"/>
    <property type="match status" value="2"/>
</dbReference>
<feature type="domain" description="Cytochrome c" evidence="7">
    <location>
        <begin position="284"/>
        <end position="449"/>
    </location>
</feature>
<keyword evidence="2 6" id="KW-0349">Heme</keyword>
<dbReference type="GO" id="GO:0046872">
    <property type="term" value="F:metal ion binding"/>
    <property type="evidence" value="ECO:0007669"/>
    <property type="project" value="UniProtKB-KW"/>
</dbReference>
<evidence type="ECO:0000256" key="6">
    <source>
        <dbReference type="PROSITE-ProRule" id="PRU00433"/>
    </source>
</evidence>
<keyword evidence="9" id="KW-1185">Reference proteome</keyword>
<comment type="subcellular location">
    <subcellularLocation>
        <location evidence="1">Cell envelope</location>
    </subcellularLocation>
</comment>
<dbReference type="GO" id="GO:0030313">
    <property type="term" value="C:cell envelope"/>
    <property type="evidence" value="ECO:0007669"/>
    <property type="project" value="UniProtKB-SubCell"/>
</dbReference>
<dbReference type="Pfam" id="PF03150">
    <property type="entry name" value="CCP_MauG"/>
    <property type="match status" value="1"/>
</dbReference>
<sequence>MATGCRSWFINEKTSITSDKSELVRDTATIAGFTGSPADGRTFPDISEPLPQLGMKLFFSKSLSGNKDTACASCHHPTLGGGDNMPLPVGVDATVSDLIGPGRTHSPNGHEFDGGPTVPRNAPTSFNIALWDDFIFHDGRIESMSKTPGQNGASMSSGIKTPDNPSGAFNIMVGGNLAVAQARFPVTSKEEMKGFSVQPNGSTQDIRDLIVNRLTAAPGFEDELPQNYWLEEFQTAFSHPSGTADQLITDPNIFHAIGEYQRSMVFVDSPWLRFMKGDNSAIDQRAKEGALLFFRSSMNGGAGCSGCHSGNTLTDEKFHVLSTPQIGRGKEPNRMDQGRWYVTKEESDRFAFRTPSLLNVEKTGPYFHAGTAPTLRDAVIQHIDPQSFLDNYSINHLPVGTQIEKLRENTEPALQALTTLRSQGKSKLPQLNLSDADINNLVAFLESLTDPCVNDRQCLSKWIPTGRDPDGLRLFAKDVDGNPL</sequence>
<comment type="caution">
    <text evidence="8">The sequence shown here is derived from an EMBL/GenBank/DDBJ whole genome shotgun (WGS) entry which is preliminary data.</text>
</comment>
<keyword evidence="5 6" id="KW-0408">Iron</keyword>
<dbReference type="GO" id="GO:0004130">
    <property type="term" value="F:cytochrome-c peroxidase activity"/>
    <property type="evidence" value="ECO:0007669"/>
    <property type="project" value="TreeGrafter"/>
</dbReference>
<keyword evidence="8" id="KW-0575">Peroxidase</keyword>
<dbReference type="GO" id="GO:0020037">
    <property type="term" value="F:heme binding"/>
    <property type="evidence" value="ECO:0007669"/>
    <property type="project" value="InterPro"/>
</dbReference>
<accession>A0A1C3EJZ0</accession>